<dbReference type="Pfam" id="PF12043">
    <property type="entry name" value="DUF3527"/>
    <property type="match status" value="1"/>
</dbReference>
<accession>A0A6J1CZF1</accession>
<reference evidence="3 4" key="1">
    <citation type="submission" date="2025-04" db="UniProtKB">
        <authorList>
            <consortium name="RefSeq"/>
        </authorList>
    </citation>
    <scope>IDENTIFICATION</scope>
    <source>
        <strain evidence="3 4">OHB3-1</strain>
    </source>
</reference>
<dbReference type="PANTHER" id="PTHR31390">
    <property type="entry name" value="EXPRESSED PROTEIN"/>
    <property type="match status" value="1"/>
</dbReference>
<evidence type="ECO:0000313" key="3">
    <source>
        <dbReference type="RefSeq" id="XP_022146763.1"/>
    </source>
</evidence>
<dbReference type="InterPro" id="IPR021916">
    <property type="entry name" value="DUF3527"/>
</dbReference>
<dbReference type="PANTHER" id="PTHR31390:SF2">
    <property type="entry name" value="EXPRESSED PROTEIN"/>
    <property type="match status" value="1"/>
</dbReference>
<dbReference type="RefSeq" id="XP_022146763.1">
    <property type="nucleotide sequence ID" value="XM_022291071.1"/>
</dbReference>
<evidence type="ECO:0000256" key="1">
    <source>
        <dbReference type="SAM" id="MobiDB-lite"/>
    </source>
</evidence>
<name>A0A6J1CZF1_MOMCH</name>
<sequence length="635" mass="70252">MEQTSFDDRKDQQGKISSFCDRNKDGEMLENGDLGLSKSVSRGLNKRVMLPRALYLKLKQHRISKNYVHDSFFNCSIGLDCKVPKYMVTIDEKYLRRCLELIQISSSKPARCNISINLSSAKIGALSASLSTMSKLRTRGMRDLERFVVTCPSHEDGNMVVSSSKLWYVGSIMESQSMINILKSPLLHQFGITDSTSNFIRMDLNDIKGFTGSGFTDSSGGVDISSLKKLENAKPTKESHQDGSDTANERFFFTPSRTSLCSDQSSSGSASAPLCQGMLQFTWKEGSPHFIFSVDDEKEVYVASSSKVASADNKALDYVYFFHSQKSSLKDHETRHSRPGIVGKMTVSTSYSVCQNNSRIADTEFVLFGGIENSDLEINTSNNILKKNKVFPRKVAEVFRTSNSSKHRSTPNSNRSGVIKNSCPWEPYSDKLNNVDDLICARDLPPNLELAAVIVRDHLPEDRGSRGGGWGLKFLKQIESKQTSDSPKTSVQADCCLRSSGKCSTSMDILIPAGLHGGPRTKNGGPSSLTERWRSGGLCDCGGWDIGCPITVLQGQSENQDTPPQADMQECRAFNIHAKGSEHGPPTLRMVNIRDSLYFVHFQPKLSPLQSFSIAVAIVHSRSPTLRPRNVQEIK</sequence>
<dbReference type="KEGG" id="mcha:111015891"/>
<feature type="region of interest" description="Disordered" evidence="1">
    <location>
        <begin position="1"/>
        <end position="24"/>
    </location>
</feature>
<dbReference type="Proteomes" id="UP000504603">
    <property type="component" value="Unplaced"/>
</dbReference>
<dbReference type="GeneID" id="111015891"/>
<evidence type="ECO:0000313" key="5">
    <source>
        <dbReference type="RefSeq" id="XP_022146777.1"/>
    </source>
</evidence>
<protein>
    <submittedName>
        <fullName evidence="3 4">Uncharacterized protein LOC111015891</fullName>
    </submittedName>
</protein>
<organism evidence="2 3">
    <name type="scientific">Momordica charantia</name>
    <name type="common">Bitter gourd</name>
    <name type="synonym">Balsam pear</name>
    <dbReference type="NCBI Taxonomy" id="3673"/>
    <lineage>
        <taxon>Eukaryota</taxon>
        <taxon>Viridiplantae</taxon>
        <taxon>Streptophyta</taxon>
        <taxon>Embryophyta</taxon>
        <taxon>Tracheophyta</taxon>
        <taxon>Spermatophyta</taxon>
        <taxon>Magnoliopsida</taxon>
        <taxon>eudicotyledons</taxon>
        <taxon>Gunneridae</taxon>
        <taxon>Pentapetalae</taxon>
        <taxon>rosids</taxon>
        <taxon>fabids</taxon>
        <taxon>Cucurbitales</taxon>
        <taxon>Cucurbitaceae</taxon>
        <taxon>Momordiceae</taxon>
        <taxon>Momordica</taxon>
    </lineage>
</organism>
<dbReference type="RefSeq" id="XP_022146777.1">
    <property type="nucleotide sequence ID" value="XM_022291085.1"/>
</dbReference>
<keyword evidence="2" id="KW-1185">Reference proteome</keyword>
<dbReference type="RefSeq" id="XP_022146770.1">
    <property type="nucleotide sequence ID" value="XM_022291078.1"/>
</dbReference>
<evidence type="ECO:0000313" key="4">
    <source>
        <dbReference type="RefSeq" id="XP_022146770.1"/>
    </source>
</evidence>
<evidence type="ECO:0000313" key="2">
    <source>
        <dbReference type="Proteomes" id="UP000504603"/>
    </source>
</evidence>
<feature type="compositionally biased region" description="Basic and acidic residues" evidence="1">
    <location>
        <begin position="1"/>
        <end position="13"/>
    </location>
</feature>
<proteinExistence type="predicted"/>
<dbReference type="OrthoDB" id="767438at2759"/>
<gene>
    <name evidence="3 4 5" type="primary">LOC111015891</name>
</gene>
<dbReference type="AlphaFoldDB" id="A0A6J1CZF1"/>